<dbReference type="Pfam" id="PF00440">
    <property type="entry name" value="TetR_N"/>
    <property type="match status" value="1"/>
</dbReference>
<evidence type="ECO:0000259" key="3">
    <source>
        <dbReference type="PROSITE" id="PS50977"/>
    </source>
</evidence>
<gene>
    <name evidence="4" type="ORF">ACFFJC_15500</name>
</gene>
<feature type="domain" description="HTH tetR-type" evidence="3">
    <location>
        <begin position="19"/>
        <end position="79"/>
    </location>
</feature>
<dbReference type="PANTHER" id="PTHR43479:SF11">
    <property type="entry name" value="ACREF_ENVCD OPERON REPRESSOR-RELATED"/>
    <property type="match status" value="1"/>
</dbReference>
<dbReference type="PROSITE" id="PS50977">
    <property type="entry name" value="HTH_TETR_2"/>
    <property type="match status" value="1"/>
</dbReference>
<dbReference type="Gene3D" id="1.10.357.10">
    <property type="entry name" value="Tetracycline Repressor, domain 2"/>
    <property type="match status" value="1"/>
</dbReference>
<dbReference type="Proteomes" id="UP001589798">
    <property type="component" value="Unassembled WGS sequence"/>
</dbReference>
<accession>A0ABV6CZ64</accession>
<proteinExistence type="predicted"/>
<name>A0ABV6CZ64_9SPHN</name>
<comment type="caution">
    <text evidence="4">The sequence shown here is derived from an EMBL/GenBank/DDBJ whole genome shotgun (WGS) entry which is preliminary data.</text>
</comment>
<dbReference type="EMBL" id="JBHLWK010000018">
    <property type="protein sequence ID" value="MFC0205670.1"/>
    <property type="molecule type" value="Genomic_DNA"/>
</dbReference>
<dbReference type="InterPro" id="IPR001647">
    <property type="entry name" value="HTH_TetR"/>
</dbReference>
<evidence type="ECO:0000313" key="4">
    <source>
        <dbReference type="EMBL" id="MFC0205670.1"/>
    </source>
</evidence>
<keyword evidence="5" id="KW-1185">Reference proteome</keyword>
<feature type="DNA-binding region" description="H-T-H motif" evidence="2">
    <location>
        <begin position="42"/>
        <end position="61"/>
    </location>
</feature>
<evidence type="ECO:0000256" key="1">
    <source>
        <dbReference type="ARBA" id="ARBA00023125"/>
    </source>
</evidence>
<organism evidence="4 5">
    <name type="scientific">Novosphingobium soli</name>
    <dbReference type="NCBI Taxonomy" id="574956"/>
    <lineage>
        <taxon>Bacteria</taxon>
        <taxon>Pseudomonadati</taxon>
        <taxon>Pseudomonadota</taxon>
        <taxon>Alphaproteobacteria</taxon>
        <taxon>Sphingomonadales</taxon>
        <taxon>Sphingomonadaceae</taxon>
        <taxon>Novosphingobium</taxon>
    </lineage>
</organism>
<dbReference type="RefSeq" id="WP_379488399.1">
    <property type="nucleotide sequence ID" value="NZ_JBHLWK010000018.1"/>
</dbReference>
<keyword evidence="1 2" id="KW-0238">DNA-binding</keyword>
<evidence type="ECO:0000256" key="2">
    <source>
        <dbReference type="PROSITE-ProRule" id="PRU00335"/>
    </source>
</evidence>
<dbReference type="InterPro" id="IPR009057">
    <property type="entry name" value="Homeodomain-like_sf"/>
</dbReference>
<reference evidence="4 5" key="1">
    <citation type="submission" date="2024-09" db="EMBL/GenBank/DDBJ databases">
        <authorList>
            <person name="Sun Q."/>
            <person name="Mori K."/>
        </authorList>
    </citation>
    <scope>NUCLEOTIDE SEQUENCE [LARGE SCALE GENOMIC DNA]</scope>
    <source>
        <strain evidence="4 5">CCM 7706</strain>
    </source>
</reference>
<dbReference type="SUPFAM" id="SSF46689">
    <property type="entry name" value="Homeodomain-like"/>
    <property type="match status" value="1"/>
</dbReference>
<evidence type="ECO:0000313" key="5">
    <source>
        <dbReference type="Proteomes" id="UP001589798"/>
    </source>
</evidence>
<protein>
    <submittedName>
        <fullName evidence="4">TetR/AcrR family transcriptional regulator</fullName>
    </submittedName>
</protein>
<sequence length="201" mass="21916">MDTSLTGLKRDAPTDARQVRSRNALTTALLALLEEKSFDQLTIREITARAGTGYATFFRHYPTKEALLADIAAHEIADLLERTIPILHQANSYESTVALCQHVAENAVLWSALLNGGAAGLVRDEFIRQARGLVDQTVARPEWPADLGVMHGTGSTFDILAWWLAQDGAQRLPAGEVADILHRLVIAPLVGDRVERKAAVS</sequence>
<dbReference type="PANTHER" id="PTHR43479">
    <property type="entry name" value="ACREF/ENVCD OPERON REPRESSOR-RELATED"/>
    <property type="match status" value="1"/>
</dbReference>
<dbReference type="InterPro" id="IPR050624">
    <property type="entry name" value="HTH-type_Tx_Regulator"/>
</dbReference>